<evidence type="ECO:0000313" key="2">
    <source>
        <dbReference type="Proteomes" id="UP000008068"/>
    </source>
</evidence>
<dbReference type="Proteomes" id="UP000008068">
    <property type="component" value="Unassembled WGS sequence"/>
</dbReference>
<name>G0PJW9_CAEBE</name>
<dbReference type="InterPro" id="IPR021942">
    <property type="entry name" value="DUF3557"/>
</dbReference>
<accession>G0PJW9</accession>
<organism evidence="2">
    <name type="scientific">Caenorhabditis brenneri</name>
    <name type="common">Nematode worm</name>
    <dbReference type="NCBI Taxonomy" id="135651"/>
    <lineage>
        <taxon>Eukaryota</taxon>
        <taxon>Metazoa</taxon>
        <taxon>Ecdysozoa</taxon>
        <taxon>Nematoda</taxon>
        <taxon>Chromadorea</taxon>
        <taxon>Rhabditida</taxon>
        <taxon>Rhabditina</taxon>
        <taxon>Rhabditomorpha</taxon>
        <taxon>Rhabditoidea</taxon>
        <taxon>Rhabditidae</taxon>
        <taxon>Peloderinae</taxon>
        <taxon>Caenorhabditis</taxon>
    </lineage>
</organism>
<sequence length="400" mass="46765">MDQKKLSYGALKAVLRHMEANKRIQISVACPSLRNVEKLLPLKIDQLGFKSDYDVKINNNWYNFGVIRQYREGTPPEEIQSDNDSGGLRCDLDKPGYERPSYRLTESPGDIRFGDELDEDDEFEISLERRIPKHNENILNPNYDCFVQLNLTTGEFGQPSRPVQKVPYMKKLHEAMKTFMTFIFGRRRCPVQVNCLEIYSTTQIIRLPVGVKFSVHELGVPREISSVLEVLRPILDESCFPIKHINQRASIELNDPFVASAEEVTFEDHRDGNLFDFIRNLPHFKVNIFNCSRFNEEEFIEFLEYLLESDKKPGTTYQLAYDNERKYKNQEIASTFLRIDAGIMKREVIIDFLDFIIQKWNTPKERVRTTYDKDVKYFGRIKSYSVLKIQVLGNRQATND</sequence>
<gene>
    <name evidence="1" type="ORF">CAEBREN_02421</name>
</gene>
<protein>
    <submittedName>
        <fullName evidence="1">Uncharacterized protein</fullName>
    </submittedName>
</protein>
<dbReference type="EMBL" id="GL380764">
    <property type="protein sequence ID" value="EGT60331.1"/>
    <property type="molecule type" value="Genomic_DNA"/>
</dbReference>
<keyword evidence="2" id="KW-1185">Reference proteome</keyword>
<proteinExistence type="predicted"/>
<dbReference type="PANTHER" id="PTHR31379">
    <property type="entry name" value="F-BOX C PROTEIN-RELATED-RELATED"/>
    <property type="match status" value="1"/>
</dbReference>
<dbReference type="PANTHER" id="PTHR31379:SF1">
    <property type="entry name" value="F-BOX C PROTEIN-RELATED"/>
    <property type="match status" value="1"/>
</dbReference>
<dbReference type="InParanoid" id="G0PJW9"/>
<dbReference type="HOGENOM" id="CLU_042576_0_0_1"/>
<dbReference type="AlphaFoldDB" id="G0PJW9"/>
<evidence type="ECO:0000313" key="1">
    <source>
        <dbReference type="EMBL" id="EGT60331.1"/>
    </source>
</evidence>
<dbReference type="Pfam" id="PF12078">
    <property type="entry name" value="DUF3557"/>
    <property type="match status" value="1"/>
</dbReference>
<dbReference type="OrthoDB" id="5878628at2759"/>
<reference evidence="2" key="1">
    <citation type="submission" date="2011-07" db="EMBL/GenBank/DDBJ databases">
        <authorList>
            <consortium name="Caenorhabditis brenneri Sequencing and Analysis Consortium"/>
            <person name="Wilson R.K."/>
        </authorList>
    </citation>
    <scope>NUCLEOTIDE SEQUENCE [LARGE SCALE GENOMIC DNA]</scope>
    <source>
        <strain evidence="2">PB2801</strain>
    </source>
</reference>